<proteinExistence type="predicted"/>
<dbReference type="GeneID" id="15392752"/>
<dbReference type="eggNOG" id="arCOG02620">
    <property type="taxonomic scope" value="Archaea"/>
</dbReference>
<dbReference type="GO" id="GO:0010124">
    <property type="term" value="P:phenylacetate catabolic process"/>
    <property type="evidence" value="ECO:0007669"/>
    <property type="project" value="InterPro"/>
</dbReference>
<keyword evidence="5 9" id="KW-0436">Ligase</keyword>
<dbReference type="InterPro" id="IPR000873">
    <property type="entry name" value="AMP-dep_synth/lig_dom"/>
</dbReference>
<dbReference type="Pfam" id="PF00501">
    <property type="entry name" value="AMP-binding"/>
    <property type="match status" value="1"/>
</dbReference>
<evidence type="ECO:0000256" key="6">
    <source>
        <dbReference type="ARBA" id="ARBA00022741"/>
    </source>
</evidence>
<evidence type="ECO:0000256" key="2">
    <source>
        <dbReference type="ARBA" id="ARBA00011245"/>
    </source>
</evidence>
<dbReference type="AlphaFoldDB" id="N0BKR8"/>
<evidence type="ECO:0000259" key="7">
    <source>
        <dbReference type="Pfam" id="PF00501"/>
    </source>
</evidence>
<dbReference type="KEGG" id="ast:Asulf_01111"/>
<dbReference type="Gene3D" id="3.40.50.12780">
    <property type="entry name" value="N-terminal domain of ligase-like"/>
    <property type="match status" value="1"/>
</dbReference>
<evidence type="ECO:0000256" key="4">
    <source>
        <dbReference type="ARBA" id="ARBA00022553"/>
    </source>
</evidence>
<dbReference type="InterPro" id="IPR051414">
    <property type="entry name" value="Adenylate-forming_Reductase"/>
</dbReference>
<dbReference type="RefSeq" id="WP_015590709.1">
    <property type="nucleotide sequence ID" value="NC_021169.1"/>
</dbReference>
<dbReference type="InterPro" id="IPR042099">
    <property type="entry name" value="ANL_N_sf"/>
</dbReference>
<dbReference type="CDD" id="cd05913">
    <property type="entry name" value="PaaK"/>
    <property type="match status" value="1"/>
</dbReference>
<accession>N0BKR8</accession>
<evidence type="ECO:0000256" key="5">
    <source>
        <dbReference type="ARBA" id="ARBA00022598"/>
    </source>
</evidence>
<feature type="domain" description="AMP-dependent ligase C-terminal" evidence="8">
    <location>
        <begin position="333"/>
        <end position="429"/>
    </location>
</feature>
<dbReference type="PANTHER" id="PTHR43439:SF2">
    <property type="entry name" value="ENZYME, PUTATIVE (JCVI)-RELATED"/>
    <property type="match status" value="1"/>
</dbReference>
<keyword evidence="10" id="KW-1185">Reference proteome</keyword>
<sequence length="431" mass="49122">MFWNPSIEKMPLKDLKELQERRLRAIIHHAYTNSPYYRKRFKDAGINPWDISGIKDLPNLPFTVKQDLRDSYPTGMFAVPISQVVRFHASSGTTGKPTVVGYTENDIRNWVESLCRALNSCGVERSDIMQIAYGYGLFTGGLGFHYAAEKLGASVIPVSAGNTQRQIELMKDLKTTVIACTPSYMLYIAEYMMNKGVSFEETKLRMGIFGAEPWSEETRKRIEEKTGITAYDVYGTSELSGPLFTECIEKQGLHIWGDMFLIEIIDPETGEQLGEGEKGELVVTTLTKEALPLIRWRTGDITSFEEEKCACGRTHPRIMRIMGRSDDMIIVRGVNVFPSQIEHTLMQIPEVGEHYMIYLDRENELDVMTIQIELKDESMVDKVSDILRLEKLIAEELKSSLNVWARVELVNPGTLQRFEGKAKRVIDRRKI</sequence>
<dbReference type="PANTHER" id="PTHR43439">
    <property type="entry name" value="PHENYLACETATE-COENZYME A LIGASE"/>
    <property type="match status" value="1"/>
</dbReference>
<name>N0BKR8_9EURY</name>
<keyword evidence="6" id="KW-0547">Nucleotide-binding</keyword>
<dbReference type="OrthoDB" id="37928at2157"/>
<protein>
    <submittedName>
        <fullName evidence="9">Phenylacetate-CoA ligase</fullName>
    </submittedName>
</protein>
<dbReference type="EMBL" id="CP005290">
    <property type="protein sequence ID" value="AGK61111.1"/>
    <property type="molecule type" value="Genomic_DNA"/>
</dbReference>
<organism evidence="9 10">
    <name type="scientific">Archaeoglobus sulfaticallidus PM70-1</name>
    <dbReference type="NCBI Taxonomy" id="387631"/>
    <lineage>
        <taxon>Archaea</taxon>
        <taxon>Methanobacteriati</taxon>
        <taxon>Methanobacteriota</taxon>
        <taxon>Archaeoglobi</taxon>
        <taxon>Archaeoglobales</taxon>
        <taxon>Archaeoglobaceae</taxon>
        <taxon>Archaeoglobus</taxon>
    </lineage>
</organism>
<comment type="pathway">
    <text evidence="1">Aromatic compound metabolism.</text>
</comment>
<dbReference type="SUPFAM" id="SSF56801">
    <property type="entry name" value="Acetyl-CoA synthetase-like"/>
    <property type="match status" value="1"/>
</dbReference>
<dbReference type="Gene3D" id="3.30.300.30">
    <property type="match status" value="1"/>
</dbReference>
<dbReference type="STRING" id="387631.Asulf_01111"/>
<evidence type="ECO:0000256" key="3">
    <source>
        <dbReference type="ARBA" id="ARBA00022450"/>
    </source>
</evidence>
<dbReference type="Proteomes" id="UP000013307">
    <property type="component" value="Chromosome"/>
</dbReference>
<dbReference type="InterPro" id="IPR045851">
    <property type="entry name" value="AMP-bd_C_sf"/>
</dbReference>
<feature type="domain" description="AMP-dependent synthetase/ligase" evidence="7">
    <location>
        <begin position="90"/>
        <end position="284"/>
    </location>
</feature>
<evidence type="ECO:0000313" key="9">
    <source>
        <dbReference type="EMBL" id="AGK61111.1"/>
    </source>
</evidence>
<evidence type="ECO:0000313" key="10">
    <source>
        <dbReference type="Proteomes" id="UP000013307"/>
    </source>
</evidence>
<comment type="subunit">
    <text evidence="2">Monomer.</text>
</comment>
<keyword evidence="3" id="KW-0596">Phosphopantetheine</keyword>
<dbReference type="FunFam" id="3.40.50.12780:FF:000016">
    <property type="entry name" value="Phenylacetate-coenzyme A ligase"/>
    <property type="match status" value="1"/>
</dbReference>
<evidence type="ECO:0000256" key="1">
    <source>
        <dbReference type="ARBA" id="ARBA00005211"/>
    </source>
</evidence>
<dbReference type="HOGENOM" id="CLU_035301_1_1_2"/>
<dbReference type="InterPro" id="IPR011880">
    <property type="entry name" value="PA_CoA_ligase"/>
</dbReference>
<dbReference type="InterPro" id="IPR028154">
    <property type="entry name" value="AMP-dep_Lig_C"/>
</dbReference>
<dbReference type="PIRSF" id="PIRSF006444">
    <property type="entry name" value="PaaK"/>
    <property type="match status" value="1"/>
</dbReference>
<dbReference type="Pfam" id="PF14535">
    <property type="entry name" value="AMP-binding_C_2"/>
    <property type="match status" value="1"/>
</dbReference>
<gene>
    <name evidence="9" type="ORF">Asulf_01111</name>
</gene>
<evidence type="ECO:0000259" key="8">
    <source>
        <dbReference type="Pfam" id="PF14535"/>
    </source>
</evidence>
<dbReference type="GO" id="GO:0047475">
    <property type="term" value="F:phenylacetate-CoA ligase activity"/>
    <property type="evidence" value="ECO:0007669"/>
    <property type="project" value="InterPro"/>
</dbReference>
<reference evidence="9 10" key="1">
    <citation type="journal article" date="2013" name="Genome Announc.">
        <title>Complete Genome Sequence of the Thermophilic and Facultatively Chemolithoautotrophic Sulfate Reducer Archaeoglobus sulfaticallidus Strain PM70-1T.</title>
        <authorList>
            <person name="Stokke R."/>
            <person name="Hocking W.P."/>
            <person name="Steinsbu B.O."/>
            <person name="Steen I.H."/>
        </authorList>
    </citation>
    <scope>NUCLEOTIDE SEQUENCE [LARGE SCALE GENOMIC DNA]</scope>
    <source>
        <strain evidence="9">PM70-1</strain>
    </source>
</reference>
<dbReference type="GO" id="GO:0000166">
    <property type="term" value="F:nucleotide binding"/>
    <property type="evidence" value="ECO:0007669"/>
    <property type="project" value="UniProtKB-KW"/>
</dbReference>
<keyword evidence="4" id="KW-0597">Phosphoprotein</keyword>